<proteinExistence type="predicted"/>
<dbReference type="InParanoid" id="A0A5J5EQ17"/>
<comment type="caution">
    <text evidence="1">The sequence shown here is derived from an EMBL/GenBank/DDBJ whole genome shotgun (WGS) entry which is preliminary data.</text>
</comment>
<name>A0A5J5EQ17_9PEZI</name>
<accession>A0A5J5EQ17</accession>
<evidence type="ECO:0000313" key="2">
    <source>
        <dbReference type="Proteomes" id="UP000326924"/>
    </source>
</evidence>
<keyword evidence="2" id="KW-1185">Reference proteome</keyword>
<dbReference type="OrthoDB" id="4356615at2759"/>
<reference evidence="1 2" key="1">
    <citation type="submission" date="2019-09" db="EMBL/GenBank/DDBJ databases">
        <title>Draft genome of the ectomycorrhizal ascomycete Sphaerosporella brunnea.</title>
        <authorList>
            <consortium name="DOE Joint Genome Institute"/>
            <person name="Benucci G.M."/>
            <person name="Marozzi G."/>
            <person name="Antonielli L."/>
            <person name="Sanchez S."/>
            <person name="Marco P."/>
            <person name="Wang X."/>
            <person name="Falini L.B."/>
            <person name="Barry K."/>
            <person name="Haridas S."/>
            <person name="Lipzen A."/>
            <person name="Labutti K."/>
            <person name="Grigoriev I.V."/>
            <person name="Murat C."/>
            <person name="Martin F."/>
            <person name="Albertini E."/>
            <person name="Donnini D."/>
            <person name="Bonito G."/>
        </authorList>
    </citation>
    <scope>NUCLEOTIDE SEQUENCE [LARGE SCALE GENOMIC DNA]</scope>
    <source>
        <strain evidence="1 2">Sb_GMNB300</strain>
    </source>
</reference>
<dbReference type="AlphaFoldDB" id="A0A5J5EQ17"/>
<dbReference type="EMBL" id="VXIS01000157">
    <property type="protein sequence ID" value="KAA8900209.1"/>
    <property type="molecule type" value="Genomic_DNA"/>
</dbReference>
<evidence type="ECO:0000313" key="1">
    <source>
        <dbReference type="EMBL" id="KAA8900209.1"/>
    </source>
</evidence>
<dbReference type="Proteomes" id="UP000326924">
    <property type="component" value="Unassembled WGS sequence"/>
</dbReference>
<gene>
    <name evidence="1" type="ORF">FN846DRAFT_909348</name>
</gene>
<protein>
    <submittedName>
        <fullName evidence="1">Uncharacterized protein</fullName>
    </submittedName>
</protein>
<organism evidence="1 2">
    <name type="scientific">Sphaerosporella brunnea</name>
    <dbReference type="NCBI Taxonomy" id="1250544"/>
    <lineage>
        <taxon>Eukaryota</taxon>
        <taxon>Fungi</taxon>
        <taxon>Dikarya</taxon>
        <taxon>Ascomycota</taxon>
        <taxon>Pezizomycotina</taxon>
        <taxon>Pezizomycetes</taxon>
        <taxon>Pezizales</taxon>
        <taxon>Pyronemataceae</taxon>
        <taxon>Sphaerosporella</taxon>
    </lineage>
</organism>
<sequence>MSCLPLVEQVGNRAWDLYSNTYLVNQDAPPEFRLLVAAITAVQQALKELDERLQSPSCSLDLYNVQILCRALDRTLDVTSKLVHRLRRMVGPAAAGDAATLPQKLWGAVKWQAEKRTVVDLAGRLTLHTNAVNLQLMTAANESVAKVQSILDAVVDSVELREDRAQAIRRWRTIQRTPVELGTGVDVVAPVELDSVEVRLPPHEAPASPEPEYEEGLIPVDSEETRALDQFWAEEKIVVGQIVAAASNWLLENGIQPSDKVVRAGTTLGRRDRIRAYDREPPTRNVPGDEDKFALTLQDLDPTLYTVADLLAPSGFGCGAKASQAFRMEASQNYGTPDWPKTSKHWLKLAAWWLTKSRLLKKEIGHATHQSCIDLSKAAWIMSEMLPAGAALEAESKFVHNKLWTLLKTEIQALRRDGSVRFAPFAVEVESFRILEPTQPEERGPWLLPEREDWVTQNLLRDETSYSFRALVSVDFGVVMPTQCAPESDKNYLLTMTLQPEEHRVTIAVCNQLGHLDAVNMLGGQYFPLVSETDVSLWFQLEFRKRAMYVGFSSLEAAVPFWVQRNLLRRELLERPTALFSITAEKVRYLTPSNTLLSVGPAKLKLMEMRRAEDENCRYREIEVENHFVTTEMPLHVIKIIENAVRVTLCWPSFNKPQEIKTQKNSQRRPIKEVDGEMFSLSPAMQERVKASMRRCFDVDFAEINDRLCDMELSTRTDRMLDVVFRSVEDAKLFIQHVGGTTAWSSTETHIFRRLSSTIEVHLFREIDNTARLCYVESGVYCNFFLDPMTTYFLAPDLSLSIWCLIWSPSGNTARNEAHYRQEAHDLSLFGQADTSAFLSAMFPKQRLTYLPISHLSAEQPSRINFLPGNVVVTAKIAAVVLAVVPNLKGENSGLRIGLRVVAFGELAPHSGIVAGIAARKLICDVPFEYTFKRLPPSKKSPDSPELKITFRNAKNHVMLSFTRDKKVRAAFPDMYTKRMEGGNVEFRVALSSWVNAMRAMGTPAADVEAGRKEGMGVSGRLWTLPEQSWDKELVQ</sequence>